<dbReference type="GeneID" id="184980"/>
<dbReference type="EMBL" id="BX284601">
    <property type="protein sequence ID" value="CAB02997.1"/>
    <property type="molecule type" value="Genomic_DNA"/>
</dbReference>
<dbReference type="AGR" id="WB:WBGene00009157"/>
<keyword evidence="1" id="KW-0472">Membrane</keyword>
<dbReference type="PaxDb" id="6239-F26E4.2"/>
<keyword evidence="1" id="KW-1133">Transmembrane helix</keyword>
<dbReference type="IntAct" id="O18686">
    <property type="interactions" value="1"/>
</dbReference>
<dbReference type="PIR" id="T21411">
    <property type="entry name" value="T21411"/>
</dbReference>
<dbReference type="Proteomes" id="UP000001940">
    <property type="component" value="Chromosome I"/>
</dbReference>
<keyword evidence="1" id="KW-0812">Transmembrane</keyword>
<evidence type="ECO:0007829" key="5">
    <source>
        <dbReference type="PeptideAtlas" id="O18686"/>
    </source>
</evidence>
<dbReference type="RefSeq" id="NP_492592.1">
    <property type="nucleotide sequence ID" value="NM_060191.1"/>
</dbReference>
<dbReference type="CTD" id="184980"/>
<dbReference type="Bgee" id="WBGene00009157">
    <property type="expression patterns" value="Expressed in larva and 4 other cell types or tissues"/>
</dbReference>
<dbReference type="OrthoDB" id="5798700at2759"/>
<dbReference type="KEGG" id="cel:CELE_F26E4.2"/>
<protein>
    <submittedName>
        <fullName evidence="2">Tnp_DDE_dom domain-containing protein</fullName>
    </submittedName>
</protein>
<dbReference type="InParanoid" id="O18686"/>
<dbReference type="AlphaFoldDB" id="O18686"/>
<comment type="interaction">
    <interactant intactId="EBI-320998">
        <id>O18686</id>
    </interactant>
    <interactant intactId="EBI-320991">
        <id>O44782</id>
        <label>vpr-1</label>
    </interactant>
    <organismsDiffer>false</organismsDiffer>
    <experiments>3</experiments>
</comment>
<dbReference type="UCSC" id="F26E4.2">
    <property type="organism name" value="c. elegans"/>
</dbReference>
<evidence type="ECO:0000313" key="2">
    <source>
        <dbReference type="EMBL" id="CAB02997.1"/>
    </source>
</evidence>
<dbReference type="eggNOG" id="ENOG502T0YU">
    <property type="taxonomic scope" value="Eukaryota"/>
</dbReference>
<feature type="transmembrane region" description="Helical" evidence="1">
    <location>
        <begin position="114"/>
        <end position="134"/>
    </location>
</feature>
<sequence length="137" mass="15921">MINIFNSPIDPSQLDEFAQGKQQEDGDEQIFDVKKRKPQVTYSGDGRRMLDGVVEKQHESNALWTTAITRGVANEWREEATGTRLQKTKRYLSKVTYDAQVLVRQTYRRHGTEILIATNVILLLLFLYICRLFPFNK</sequence>
<dbReference type="PANTHER" id="PTHR38608">
    <property type="entry name" value="PROTEIN CBG07207"/>
    <property type="match status" value="1"/>
</dbReference>
<evidence type="ECO:0000313" key="4">
    <source>
        <dbReference type="WormBase" id="F26E4.2"/>
    </source>
</evidence>
<dbReference type="DIP" id="DIP-26905N"/>
<keyword evidence="5" id="KW-1267">Proteomics identification</keyword>
<evidence type="ECO:0000313" key="3">
    <source>
        <dbReference type="Proteomes" id="UP000001940"/>
    </source>
</evidence>
<dbReference type="SMR" id="O18686"/>
<keyword evidence="3" id="KW-1185">Reference proteome</keyword>
<accession>O18686</accession>
<dbReference type="PeptideAtlas" id="O18686"/>
<proteinExistence type="evidence at protein level"/>
<gene>
    <name evidence="2" type="ORF">CELE_F26E4.2</name>
    <name evidence="2 4" type="ORF">F26E4.2</name>
</gene>
<dbReference type="PANTHER" id="PTHR38608:SF3">
    <property type="entry name" value="TNP_DDE_DOM DOMAIN-CONTAINING PROTEIN"/>
    <property type="match status" value="1"/>
</dbReference>
<name>O18686_CAEEL</name>
<dbReference type="FunCoup" id="O18686">
    <property type="interactions" value="134"/>
</dbReference>
<dbReference type="OMA" id="RQTYRRH"/>
<evidence type="ECO:0000256" key="1">
    <source>
        <dbReference type="SAM" id="Phobius"/>
    </source>
</evidence>
<reference evidence="2 3" key="1">
    <citation type="journal article" date="1998" name="Science">
        <title>Genome sequence of the nematode C. elegans: a platform for investigating biology.</title>
        <authorList>
            <consortium name="The C. elegans sequencing consortium"/>
            <person name="Sulson J.E."/>
            <person name="Waterston R."/>
        </authorList>
    </citation>
    <scope>NUCLEOTIDE SEQUENCE [LARGE SCALE GENOMIC DNA]</scope>
    <source>
        <strain evidence="2 3">Bristol N2</strain>
    </source>
</reference>
<dbReference type="HOGENOM" id="CLU_154802_0_0_1"/>
<dbReference type="WormBase" id="F26E4.2">
    <property type="protein sequence ID" value="CE09686"/>
    <property type="gene ID" value="WBGene00009157"/>
</dbReference>
<organism evidence="2 3">
    <name type="scientific">Caenorhabditis elegans</name>
    <dbReference type="NCBI Taxonomy" id="6239"/>
    <lineage>
        <taxon>Eukaryota</taxon>
        <taxon>Metazoa</taxon>
        <taxon>Ecdysozoa</taxon>
        <taxon>Nematoda</taxon>
        <taxon>Chromadorea</taxon>
        <taxon>Rhabditida</taxon>
        <taxon>Rhabditina</taxon>
        <taxon>Rhabditomorpha</taxon>
        <taxon>Rhabditoidea</taxon>
        <taxon>Rhabditidae</taxon>
        <taxon>Peloderinae</taxon>
        <taxon>Caenorhabditis</taxon>
    </lineage>
</organism>